<protein>
    <submittedName>
        <fullName evidence="1">Putative zinc finger, CCHC-type</fullName>
    </submittedName>
</protein>
<dbReference type="PANTHER" id="PTHR34222">
    <property type="entry name" value="GAG_PRE-INTEGRS DOMAIN-CONTAINING PROTEIN"/>
    <property type="match status" value="1"/>
</dbReference>
<evidence type="ECO:0000313" key="2">
    <source>
        <dbReference type="Proteomes" id="UP000215914"/>
    </source>
</evidence>
<dbReference type="Proteomes" id="UP000215914">
    <property type="component" value="Chromosome 16"/>
</dbReference>
<reference evidence="2" key="1">
    <citation type="journal article" date="2017" name="Nature">
        <title>The sunflower genome provides insights into oil metabolism, flowering and Asterid evolution.</title>
        <authorList>
            <person name="Badouin H."/>
            <person name="Gouzy J."/>
            <person name="Grassa C.J."/>
            <person name="Murat F."/>
            <person name="Staton S.E."/>
            <person name="Cottret L."/>
            <person name="Lelandais-Briere C."/>
            <person name="Owens G.L."/>
            <person name="Carrere S."/>
            <person name="Mayjonade B."/>
            <person name="Legrand L."/>
            <person name="Gill N."/>
            <person name="Kane N.C."/>
            <person name="Bowers J.E."/>
            <person name="Hubner S."/>
            <person name="Bellec A."/>
            <person name="Berard A."/>
            <person name="Berges H."/>
            <person name="Blanchet N."/>
            <person name="Boniface M.C."/>
            <person name="Brunel D."/>
            <person name="Catrice O."/>
            <person name="Chaidir N."/>
            <person name="Claudel C."/>
            <person name="Donnadieu C."/>
            <person name="Faraut T."/>
            <person name="Fievet G."/>
            <person name="Helmstetter N."/>
            <person name="King M."/>
            <person name="Knapp S.J."/>
            <person name="Lai Z."/>
            <person name="Le Paslier M.C."/>
            <person name="Lippi Y."/>
            <person name="Lorenzon L."/>
            <person name="Mandel J.R."/>
            <person name="Marage G."/>
            <person name="Marchand G."/>
            <person name="Marquand E."/>
            <person name="Bret-Mestries E."/>
            <person name="Morien E."/>
            <person name="Nambeesan S."/>
            <person name="Nguyen T."/>
            <person name="Pegot-Espagnet P."/>
            <person name="Pouilly N."/>
            <person name="Raftis F."/>
            <person name="Sallet E."/>
            <person name="Schiex T."/>
            <person name="Thomas J."/>
            <person name="Vandecasteele C."/>
            <person name="Vares D."/>
            <person name="Vear F."/>
            <person name="Vautrin S."/>
            <person name="Crespi M."/>
            <person name="Mangin B."/>
            <person name="Burke J.M."/>
            <person name="Salse J."/>
            <person name="Munos S."/>
            <person name="Vincourt P."/>
            <person name="Rieseberg L.H."/>
            <person name="Langlade N.B."/>
        </authorList>
    </citation>
    <scope>NUCLEOTIDE SEQUENCE [LARGE SCALE GENOMIC DNA]</scope>
    <source>
        <strain evidence="2">cv. SF193</strain>
    </source>
</reference>
<name>A0A251S0Y8_HELAN</name>
<gene>
    <name evidence="1" type="ORF">HannXRQ_Chr16g0520761</name>
</gene>
<accession>A0A251S0Y8</accession>
<evidence type="ECO:0000313" key="1">
    <source>
        <dbReference type="EMBL" id="OTF92338.1"/>
    </source>
</evidence>
<proteinExistence type="predicted"/>
<dbReference type="EMBL" id="CM007905">
    <property type="protein sequence ID" value="OTF92338.1"/>
    <property type="molecule type" value="Genomic_DNA"/>
</dbReference>
<organism evidence="1 2">
    <name type="scientific">Helianthus annuus</name>
    <name type="common">Common sunflower</name>
    <dbReference type="NCBI Taxonomy" id="4232"/>
    <lineage>
        <taxon>Eukaryota</taxon>
        <taxon>Viridiplantae</taxon>
        <taxon>Streptophyta</taxon>
        <taxon>Embryophyta</taxon>
        <taxon>Tracheophyta</taxon>
        <taxon>Spermatophyta</taxon>
        <taxon>Magnoliopsida</taxon>
        <taxon>eudicotyledons</taxon>
        <taxon>Gunneridae</taxon>
        <taxon>Pentapetalae</taxon>
        <taxon>asterids</taxon>
        <taxon>campanulids</taxon>
        <taxon>Asterales</taxon>
        <taxon>Asteraceae</taxon>
        <taxon>Asteroideae</taxon>
        <taxon>Heliantheae alliance</taxon>
        <taxon>Heliantheae</taxon>
        <taxon>Helianthus</taxon>
    </lineage>
</organism>
<dbReference type="AlphaFoldDB" id="A0A251S0Y8"/>
<keyword evidence="2" id="KW-1185">Reference proteome</keyword>
<dbReference type="PANTHER" id="PTHR34222:SF99">
    <property type="entry name" value="PROTEIN, PUTATIVE-RELATED"/>
    <property type="match status" value="1"/>
</dbReference>
<sequence length="245" mass="27598">MTQNGSSVSDYYHRLNTMWKQFDVMVQLPSCSCDASKEFNDFNQLIKLFRFLMGLDDVYQPVRTNLLTRDPLPSIKTAFSIISREESHRGGTTPVKGQNVGFVSKSNQVYENKKKFNKGPNPNLKCTHCHKLGHTIDRCYELVGYPQSYKFKSGQANNQGGRVNNSISDVSTNSSTTPTLTQEQITQLLGLLKEKSNKDSRNTHFGANQHMDSRTKRTLVTGSQIDGLYFCGDASKPVKDSLFYS</sequence>
<dbReference type="InParanoid" id="A0A251S0Y8"/>